<protein>
    <submittedName>
        <fullName evidence="1">Uncharacterized protein</fullName>
    </submittedName>
</protein>
<dbReference type="Proteomes" id="UP001217089">
    <property type="component" value="Unassembled WGS sequence"/>
</dbReference>
<accession>A0ABQ9F668</accession>
<gene>
    <name evidence="1" type="ORF">KUTeg_010231</name>
</gene>
<reference evidence="1 2" key="1">
    <citation type="submission" date="2022-12" db="EMBL/GenBank/DDBJ databases">
        <title>Chromosome-level genome of Tegillarca granosa.</title>
        <authorList>
            <person name="Kim J."/>
        </authorList>
    </citation>
    <scope>NUCLEOTIDE SEQUENCE [LARGE SCALE GENOMIC DNA]</scope>
    <source>
        <strain evidence="1">Teg-2019</strain>
        <tissue evidence="1">Adductor muscle</tissue>
    </source>
</reference>
<dbReference type="SUPFAM" id="SSF48403">
    <property type="entry name" value="Ankyrin repeat"/>
    <property type="match status" value="1"/>
</dbReference>
<evidence type="ECO:0000313" key="2">
    <source>
        <dbReference type="Proteomes" id="UP001217089"/>
    </source>
</evidence>
<name>A0ABQ9F668_TEGGR</name>
<evidence type="ECO:0000313" key="1">
    <source>
        <dbReference type="EMBL" id="KAJ8312858.1"/>
    </source>
</evidence>
<proteinExistence type="predicted"/>
<keyword evidence="2" id="KW-1185">Reference proteome</keyword>
<dbReference type="EMBL" id="JARBDR010000440">
    <property type="protein sequence ID" value="KAJ8312858.1"/>
    <property type="molecule type" value="Genomic_DNA"/>
</dbReference>
<comment type="caution">
    <text evidence="1">The sequence shown here is derived from an EMBL/GenBank/DDBJ whole genome shotgun (WGS) entry which is preliminary data.</text>
</comment>
<organism evidence="1 2">
    <name type="scientific">Tegillarca granosa</name>
    <name type="common">Malaysian cockle</name>
    <name type="synonym">Anadara granosa</name>
    <dbReference type="NCBI Taxonomy" id="220873"/>
    <lineage>
        <taxon>Eukaryota</taxon>
        <taxon>Metazoa</taxon>
        <taxon>Spiralia</taxon>
        <taxon>Lophotrochozoa</taxon>
        <taxon>Mollusca</taxon>
        <taxon>Bivalvia</taxon>
        <taxon>Autobranchia</taxon>
        <taxon>Pteriomorphia</taxon>
        <taxon>Arcoida</taxon>
        <taxon>Arcoidea</taxon>
        <taxon>Arcidae</taxon>
        <taxon>Tegillarca</taxon>
    </lineage>
</organism>
<sequence>MQLTATPFICSVLLQYGADANIEIPFKSFEKILFVAESNIQIKDLKNATAIRLATLFRHKDIVKILLKDSNELEISKCLRFLERRRTRYDIISVISTFIKGKLEEKYEKLNLIVIYCYVAGNRRHCRFLAYSRNVVQTIEGRIYDIKYLIQNPCKINVKEILADLQNRNIEESDRLTVEAAIQHHGERLFKNHSNLNVISGSAIKSMKSGSILKRKPCVVLYCSSKGYIPFDEDPFPKTLYVGKKDVDVDVREGYFALCPAGITMSEWNNPLRIGGSIGKKGGLSGTLGPFVELSDGSLGFITCAHVFQNDNPGRNVEVVQPSYSSFAGMDITDEDRKCGFLLHKVFNCNQEVDAALVKVLKRHPERALFTIGSTEELLETGFEVNDKPLFDDGSIKETIDPEDVKKIEIKFGCKTGLTRGAFRLRGCSVRVAEATTFSSPNVVMKNQYEIQSIGPTSFFQPGDSGSAVFLVDDTNRLHCIE</sequence>
<dbReference type="InterPro" id="IPR036770">
    <property type="entry name" value="Ankyrin_rpt-contain_sf"/>
</dbReference>